<keyword evidence="3 6" id="KW-1133">Transmembrane helix</keyword>
<evidence type="ECO:0000313" key="7">
    <source>
        <dbReference type="EnsemblPlants" id="AET5Gv20272100.6"/>
    </source>
</evidence>
<evidence type="ECO:0000256" key="1">
    <source>
        <dbReference type="ARBA" id="ARBA00004141"/>
    </source>
</evidence>
<feature type="transmembrane region" description="Helical" evidence="6">
    <location>
        <begin position="81"/>
        <end position="102"/>
    </location>
</feature>
<dbReference type="PANTHER" id="PTHR20855:SF105">
    <property type="entry name" value="HAEMOLYSIN-III RELATED FAMILY PROTEIN, EXPRESSED"/>
    <property type="match status" value="1"/>
</dbReference>
<evidence type="ECO:0000256" key="4">
    <source>
        <dbReference type="ARBA" id="ARBA00023136"/>
    </source>
</evidence>
<evidence type="ECO:0000313" key="8">
    <source>
        <dbReference type="Proteomes" id="UP000015105"/>
    </source>
</evidence>
<reference evidence="7" key="3">
    <citation type="journal article" date="2017" name="Nature">
        <title>Genome sequence of the progenitor of the wheat D genome Aegilops tauschii.</title>
        <authorList>
            <person name="Luo M.C."/>
            <person name="Gu Y.Q."/>
            <person name="Puiu D."/>
            <person name="Wang H."/>
            <person name="Twardziok S.O."/>
            <person name="Deal K.R."/>
            <person name="Huo N."/>
            <person name="Zhu T."/>
            <person name="Wang L."/>
            <person name="Wang Y."/>
            <person name="McGuire P.E."/>
            <person name="Liu S."/>
            <person name="Long H."/>
            <person name="Ramasamy R.K."/>
            <person name="Rodriguez J.C."/>
            <person name="Van S.L."/>
            <person name="Yuan L."/>
            <person name="Wang Z."/>
            <person name="Xia Z."/>
            <person name="Xiao L."/>
            <person name="Anderson O.D."/>
            <person name="Ouyang S."/>
            <person name="Liang Y."/>
            <person name="Zimin A.V."/>
            <person name="Pertea G."/>
            <person name="Qi P."/>
            <person name="Bennetzen J.L."/>
            <person name="Dai X."/>
            <person name="Dawson M.W."/>
            <person name="Muller H.G."/>
            <person name="Kugler K."/>
            <person name="Rivarola-Duarte L."/>
            <person name="Spannagl M."/>
            <person name="Mayer K.F.X."/>
            <person name="Lu F.H."/>
            <person name="Bevan M.W."/>
            <person name="Leroy P."/>
            <person name="Li P."/>
            <person name="You F.M."/>
            <person name="Sun Q."/>
            <person name="Liu Z."/>
            <person name="Lyons E."/>
            <person name="Wicker T."/>
            <person name="Salzberg S.L."/>
            <person name="Devos K.M."/>
            <person name="Dvorak J."/>
        </authorList>
    </citation>
    <scope>NUCLEOTIDE SEQUENCE [LARGE SCALE GENOMIC DNA]</scope>
    <source>
        <strain evidence="7">cv. AL8/78</strain>
    </source>
</reference>
<evidence type="ECO:0000256" key="5">
    <source>
        <dbReference type="SAM" id="MobiDB-lite"/>
    </source>
</evidence>
<dbReference type="Proteomes" id="UP000015105">
    <property type="component" value="Chromosome 5D"/>
</dbReference>
<keyword evidence="4 6" id="KW-0472">Membrane</keyword>
<dbReference type="Gramene" id="AET5Gv20272100.6">
    <property type="protein sequence ID" value="AET5Gv20272100.6"/>
    <property type="gene ID" value="AET5Gv20272100"/>
</dbReference>
<dbReference type="Pfam" id="PF03006">
    <property type="entry name" value="HlyIII"/>
    <property type="match status" value="1"/>
</dbReference>
<proteinExistence type="predicted"/>
<reference evidence="8" key="1">
    <citation type="journal article" date="2014" name="Science">
        <title>Ancient hybridizations among the ancestral genomes of bread wheat.</title>
        <authorList>
            <consortium name="International Wheat Genome Sequencing Consortium,"/>
            <person name="Marcussen T."/>
            <person name="Sandve S.R."/>
            <person name="Heier L."/>
            <person name="Spannagl M."/>
            <person name="Pfeifer M."/>
            <person name="Jakobsen K.S."/>
            <person name="Wulff B.B."/>
            <person name="Steuernagel B."/>
            <person name="Mayer K.F."/>
            <person name="Olsen O.A."/>
        </authorList>
    </citation>
    <scope>NUCLEOTIDE SEQUENCE [LARGE SCALE GENOMIC DNA]</scope>
    <source>
        <strain evidence="8">cv. AL8/78</strain>
    </source>
</reference>
<dbReference type="AlphaFoldDB" id="A0A453K318"/>
<dbReference type="PANTHER" id="PTHR20855">
    <property type="entry name" value="ADIPOR/PROGESTIN RECEPTOR-RELATED"/>
    <property type="match status" value="1"/>
</dbReference>
<dbReference type="GO" id="GO:0038023">
    <property type="term" value="F:signaling receptor activity"/>
    <property type="evidence" value="ECO:0007669"/>
    <property type="project" value="TreeGrafter"/>
</dbReference>
<reference evidence="7" key="4">
    <citation type="submission" date="2019-03" db="UniProtKB">
        <authorList>
            <consortium name="EnsemblPlants"/>
        </authorList>
    </citation>
    <scope>IDENTIFICATION</scope>
</reference>
<accession>A0A453K318</accession>
<dbReference type="GO" id="GO:0016020">
    <property type="term" value="C:membrane"/>
    <property type="evidence" value="ECO:0007669"/>
    <property type="project" value="UniProtKB-SubCell"/>
</dbReference>
<evidence type="ECO:0000256" key="6">
    <source>
        <dbReference type="SAM" id="Phobius"/>
    </source>
</evidence>
<comment type="subcellular location">
    <subcellularLocation>
        <location evidence="1">Membrane</location>
        <topology evidence="1">Multi-pass membrane protein</topology>
    </subcellularLocation>
</comment>
<name>A0A453K318_AEGTS</name>
<evidence type="ECO:0000256" key="3">
    <source>
        <dbReference type="ARBA" id="ARBA00022989"/>
    </source>
</evidence>
<dbReference type="GO" id="GO:0009744">
    <property type="term" value="P:response to sucrose"/>
    <property type="evidence" value="ECO:0007669"/>
    <property type="project" value="UniProtKB-ARBA"/>
</dbReference>
<keyword evidence="2 6" id="KW-0812">Transmembrane</keyword>
<dbReference type="EnsemblPlants" id="AET5Gv20272100.6">
    <property type="protein sequence ID" value="AET5Gv20272100.6"/>
    <property type="gene ID" value="AET5Gv20272100"/>
</dbReference>
<dbReference type="InterPro" id="IPR004254">
    <property type="entry name" value="AdipoR/HlyIII-related"/>
</dbReference>
<sequence>PGLVHPTSASMEERPMASSTSCKGPDHDDKSKKHQCELIGYEALPEWLKDNEYIHGYYRCEWPMKETILSIFSIHNETLNVWSHLVGFLLFLCLTILTAMVIPRDGGGNTFDDTPSTRSYWGDLMAMANVTGALKHEAAACLLLPPAAADLSGNEEEIPNSCPPNTSSSSTCTDRCHRAHSVVSRAAGRERGATGRGRCLRRSDHAVADVRVPVRSHGVPTYEQRMPPGAVPLGENGVRDAPAGLRRHRRPDRHLLLPGRLLLLPLPPGAPAALHGLHHRLRRRGGHGVAGAGVPGARVPPAPRRALLMHGRVGAHPRRAQARAIRRPAGGRRDCVLRGAHGRALRARRRRLRGARAGAVVPREVRPRRAQPPAVPSLRHRRRVRALPRWRRVPQVEGRRQV</sequence>
<organism evidence="7 8">
    <name type="scientific">Aegilops tauschii subsp. strangulata</name>
    <name type="common">Goatgrass</name>
    <dbReference type="NCBI Taxonomy" id="200361"/>
    <lineage>
        <taxon>Eukaryota</taxon>
        <taxon>Viridiplantae</taxon>
        <taxon>Streptophyta</taxon>
        <taxon>Embryophyta</taxon>
        <taxon>Tracheophyta</taxon>
        <taxon>Spermatophyta</taxon>
        <taxon>Magnoliopsida</taxon>
        <taxon>Liliopsida</taxon>
        <taxon>Poales</taxon>
        <taxon>Poaceae</taxon>
        <taxon>BOP clade</taxon>
        <taxon>Pooideae</taxon>
        <taxon>Triticodae</taxon>
        <taxon>Triticeae</taxon>
        <taxon>Triticinae</taxon>
        <taxon>Aegilops</taxon>
    </lineage>
</organism>
<feature type="region of interest" description="Disordered" evidence="5">
    <location>
        <begin position="1"/>
        <end position="29"/>
    </location>
</feature>
<keyword evidence="8" id="KW-1185">Reference proteome</keyword>
<dbReference type="GO" id="GO:0009725">
    <property type="term" value="P:response to hormone"/>
    <property type="evidence" value="ECO:0007669"/>
    <property type="project" value="UniProtKB-ARBA"/>
</dbReference>
<reference evidence="7" key="5">
    <citation type="journal article" date="2021" name="G3 (Bethesda)">
        <title>Aegilops tauschii genome assembly Aet v5.0 features greater sequence contiguity and improved annotation.</title>
        <authorList>
            <person name="Wang L."/>
            <person name="Zhu T."/>
            <person name="Rodriguez J.C."/>
            <person name="Deal K.R."/>
            <person name="Dubcovsky J."/>
            <person name="McGuire P.E."/>
            <person name="Lux T."/>
            <person name="Spannagl M."/>
            <person name="Mayer K.F.X."/>
            <person name="Baldrich P."/>
            <person name="Meyers B.C."/>
            <person name="Huo N."/>
            <person name="Gu Y.Q."/>
            <person name="Zhou H."/>
            <person name="Devos K.M."/>
            <person name="Bennetzen J.L."/>
            <person name="Unver T."/>
            <person name="Budak H."/>
            <person name="Gulick P.J."/>
            <person name="Galiba G."/>
            <person name="Kalapos B."/>
            <person name="Nelson D.R."/>
            <person name="Li P."/>
            <person name="You F.M."/>
            <person name="Luo M.C."/>
            <person name="Dvorak J."/>
        </authorList>
    </citation>
    <scope>NUCLEOTIDE SEQUENCE [LARGE SCALE GENOMIC DNA]</scope>
    <source>
        <strain evidence="7">cv. AL8/78</strain>
    </source>
</reference>
<evidence type="ECO:0000256" key="2">
    <source>
        <dbReference type="ARBA" id="ARBA00022692"/>
    </source>
</evidence>
<protein>
    <submittedName>
        <fullName evidence="7">Uncharacterized protein</fullName>
    </submittedName>
</protein>
<reference evidence="8" key="2">
    <citation type="journal article" date="2017" name="Nat. Plants">
        <title>The Aegilops tauschii genome reveals multiple impacts of transposons.</title>
        <authorList>
            <person name="Zhao G."/>
            <person name="Zou C."/>
            <person name="Li K."/>
            <person name="Wang K."/>
            <person name="Li T."/>
            <person name="Gao L."/>
            <person name="Zhang X."/>
            <person name="Wang H."/>
            <person name="Yang Z."/>
            <person name="Liu X."/>
            <person name="Jiang W."/>
            <person name="Mao L."/>
            <person name="Kong X."/>
            <person name="Jiao Y."/>
            <person name="Jia J."/>
        </authorList>
    </citation>
    <scope>NUCLEOTIDE SEQUENCE [LARGE SCALE GENOMIC DNA]</scope>
    <source>
        <strain evidence="8">cv. AL8/78</strain>
    </source>
</reference>